<protein>
    <recommendedName>
        <fullName evidence="3">TIGR02117 family protein</fullName>
    </recommendedName>
</protein>
<proteinExistence type="predicted"/>
<name>A0A1I0SA91_9BACT</name>
<dbReference type="STRING" id="29529.SAMN04488122_5407"/>
<gene>
    <name evidence="1" type="ORF">SAMN04488122_5407</name>
</gene>
<dbReference type="NCBIfam" id="TIGR02117">
    <property type="entry name" value="chp_urease_rgn"/>
    <property type="match status" value="1"/>
</dbReference>
<dbReference type="OrthoDB" id="211174at2"/>
<keyword evidence="2" id="KW-1185">Reference proteome</keyword>
<dbReference type="Proteomes" id="UP000199310">
    <property type="component" value="Unassembled WGS sequence"/>
</dbReference>
<organism evidence="1 2">
    <name type="scientific">Chitinophaga arvensicola</name>
    <dbReference type="NCBI Taxonomy" id="29529"/>
    <lineage>
        <taxon>Bacteria</taxon>
        <taxon>Pseudomonadati</taxon>
        <taxon>Bacteroidota</taxon>
        <taxon>Chitinophagia</taxon>
        <taxon>Chitinophagales</taxon>
        <taxon>Chitinophagaceae</taxon>
        <taxon>Chitinophaga</taxon>
    </lineage>
</organism>
<evidence type="ECO:0008006" key="3">
    <source>
        <dbReference type="Google" id="ProtNLM"/>
    </source>
</evidence>
<evidence type="ECO:0000313" key="2">
    <source>
        <dbReference type="Proteomes" id="UP000199310"/>
    </source>
</evidence>
<dbReference type="InterPro" id="IPR011727">
    <property type="entry name" value="CHP02117"/>
</dbReference>
<accession>A0A1I0SA91</accession>
<dbReference type="EMBL" id="FOJG01000002">
    <property type="protein sequence ID" value="SEW53301.1"/>
    <property type="molecule type" value="Genomic_DNA"/>
</dbReference>
<sequence>MKKALKITGYSLLTFLLLIGLYLLSAYTLSRMSTDRETVADADIPIYILTNGVHTDLVVPVRTAQTDWSTRIPFGNTTGKDTTAQWLAFGWGDKGFYLETPTWNDLKASTALKAAFNLSTSAIHATYYRQLTEDESCHRIMISSSQYARLVAYINNSFLTGADGMPVYIATNANYDRNDAFYEGKGSYNLFHTCNTWANNGLKSCGQKACRWTIFDTGIFYQYRK</sequence>
<dbReference type="AlphaFoldDB" id="A0A1I0SA91"/>
<dbReference type="Pfam" id="PF09601">
    <property type="entry name" value="DUF2459"/>
    <property type="match status" value="1"/>
</dbReference>
<reference evidence="2" key="1">
    <citation type="submission" date="2016-10" db="EMBL/GenBank/DDBJ databases">
        <authorList>
            <person name="Varghese N."/>
            <person name="Submissions S."/>
        </authorList>
    </citation>
    <scope>NUCLEOTIDE SEQUENCE [LARGE SCALE GENOMIC DNA]</scope>
    <source>
        <strain evidence="2">DSM 3695</strain>
    </source>
</reference>
<dbReference type="RefSeq" id="WP_089900395.1">
    <property type="nucleotide sequence ID" value="NZ_FOJG01000002.1"/>
</dbReference>
<evidence type="ECO:0000313" key="1">
    <source>
        <dbReference type="EMBL" id="SEW53301.1"/>
    </source>
</evidence>